<keyword evidence="3" id="KW-1185">Reference proteome</keyword>
<feature type="non-terminal residue" evidence="2">
    <location>
        <position position="155"/>
    </location>
</feature>
<feature type="compositionally biased region" description="Acidic residues" evidence="1">
    <location>
        <begin position="133"/>
        <end position="143"/>
    </location>
</feature>
<dbReference type="AlphaFoldDB" id="A0A5C3MDD1"/>
<feature type="region of interest" description="Disordered" evidence="1">
    <location>
        <begin position="14"/>
        <end position="103"/>
    </location>
</feature>
<dbReference type="EMBL" id="ML213593">
    <property type="protein sequence ID" value="TFK41868.1"/>
    <property type="molecule type" value="Genomic_DNA"/>
</dbReference>
<reference evidence="2 3" key="1">
    <citation type="journal article" date="2019" name="Nat. Ecol. Evol.">
        <title>Megaphylogeny resolves global patterns of mushroom evolution.</title>
        <authorList>
            <person name="Varga T."/>
            <person name="Krizsan K."/>
            <person name="Foldi C."/>
            <person name="Dima B."/>
            <person name="Sanchez-Garcia M."/>
            <person name="Sanchez-Ramirez S."/>
            <person name="Szollosi G.J."/>
            <person name="Szarkandi J.G."/>
            <person name="Papp V."/>
            <person name="Albert L."/>
            <person name="Andreopoulos W."/>
            <person name="Angelini C."/>
            <person name="Antonin V."/>
            <person name="Barry K.W."/>
            <person name="Bougher N.L."/>
            <person name="Buchanan P."/>
            <person name="Buyck B."/>
            <person name="Bense V."/>
            <person name="Catcheside P."/>
            <person name="Chovatia M."/>
            <person name="Cooper J."/>
            <person name="Damon W."/>
            <person name="Desjardin D."/>
            <person name="Finy P."/>
            <person name="Geml J."/>
            <person name="Haridas S."/>
            <person name="Hughes K."/>
            <person name="Justo A."/>
            <person name="Karasinski D."/>
            <person name="Kautmanova I."/>
            <person name="Kiss B."/>
            <person name="Kocsube S."/>
            <person name="Kotiranta H."/>
            <person name="LaButti K.M."/>
            <person name="Lechner B.E."/>
            <person name="Liimatainen K."/>
            <person name="Lipzen A."/>
            <person name="Lukacs Z."/>
            <person name="Mihaltcheva S."/>
            <person name="Morgado L.N."/>
            <person name="Niskanen T."/>
            <person name="Noordeloos M.E."/>
            <person name="Ohm R.A."/>
            <person name="Ortiz-Santana B."/>
            <person name="Ovrebo C."/>
            <person name="Racz N."/>
            <person name="Riley R."/>
            <person name="Savchenko A."/>
            <person name="Shiryaev A."/>
            <person name="Soop K."/>
            <person name="Spirin V."/>
            <person name="Szebenyi C."/>
            <person name="Tomsovsky M."/>
            <person name="Tulloss R.E."/>
            <person name="Uehling J."/>
            <person name="Grigoriev I.V."/>
            <person name="Vagvolgyi C."/>
            <person name="Papp T."/>
            <person name="Martin F.M."/>
            <person name="Miettinen O."/>
            <person name="Hibbett D.S."/>
            <person name="Nagy L.G."/>
        </authorList>
    </citation>
    <scope>NUCLEOTIDE SEQUENCE [LARGE SCALE GENOMIC DNA]</scope>
    <source>
        <strain evidence="2 3">CBS 166.37</strain>
    </source>
</reference>
<accession>A0A5C3MDD1</accession>
<proteinExistence type="predicted"/>
<feature type="region of interest" description="Disordered" evidence="1">
    <location>
        <begin position="129"/>
        <end position="155"/>
    </location>
</feature>
<dbReference type="OrthoDB" id="331948at2759"/>
<organism evidence="2 3">
    <name type="scientific">Crucibulum laeve</name>
    <dbReference type="NCBI Taxonomy" id="68775"/>
    <lineage>
        <taxon>Eukaryota</taxon>
        <taxon>Fungi</taxon>
        <taxon>Dikarya</taxon>
        <taxon>Basidiomycota</taxon>
        <taxon>Agaricomycotina</taxon>
        <taxon>Agaricomycetes</taxon>
        <taxon>Agaricomycetidae</taxon>
        <taxon>Agaricales</taxon>
        <taxon>Agaricineae</taxon>
        <taxon>Nidulariaceae</taxon>
        <taxon>Crucibulum</taxon>
    </lineage>
</organism>
<protein>
    <submittedName>
        <fullName evidence="2">Uncharacterized protein</fullName>
    </submittedName>
</protein>
<gene>
    <name evidence="2" type="ORF">BDQ12DRAFT_677300</name>
</gene>
<evidence type="ECO:0000313" key="3">
    <source>
        <dbReference type="Proteomes" id="UP000308652"/>
    </source>
</evidence>
<dbReference type="Proteomes" id="UP000308652">
    <property type="component" value="Unassembled WGS sequence"/>
</dbReference>
<name>A0A5C3MDD1_9AGAR</name>
<evidence type="ECO:0000313" key="2">
    <source>
        <dbReference type="EMBL" id="TFK41868.1"/>
    </source>
</evidence>
<sequence>MGREIVDHEVTLASSPWTYENEGLNPALQPSNVRLRNSKQREPRPIPEGSSLPPYHPDYREGDAAPYEPNSSDEDTISISSDTSPLDGDGRIHVRSGSEGYEVRPQGREDMLRRYLEELGEEPGRYIRYIPEPDVDSDSEDDIPLSRTMETRNIV</sequence>
<evidence type="ECO:0000256" key="1">
    <source>
        <dbReference type="SAM" id="MobiDB-lite"/>
    </source>
</evidence>